<reference evidence="2 3" key="1">
    <citation type="submission" date="2020-10" db="EMBL/GenBank/DDBJ databases">
        <title>Draft genome of Ramlibacter aquaticus LMG 30558.</title>
        <authorList>
            <person name="Props R."/>
        </authorList>
    </citation>
    <scope>NUCLEOTIDE SEQUENCE [LARGE SCALE GENOMIC DNA]</scope>
    <source>
        <strain evidence="2 3">LMG 30558</strain>
    </source>
</reference>
<organism evidence="2 3">
    <name type="scientific">Ramlibacter aquaticus</name>
    <dbReference type="NCBI Taxonomy" id="2780094"/>
    <lineage>
        <taxon>Bacteria</taxon>
        <taxon>Pseudomonadati</taxon>
        <taxon>Pseudomonadota</taxon>
        <taxon>Betaproteobacteria</taxon>
        <taxon>Burkholderiales</taxon>
        <taxon>Comamonadaceae</taxon>
        <taxon>Ramlibacter</taxon>
    </lineage>
</organism>
<evidence type="ECO:0000256" key="1">
    <source>
        <dbReference type="SAM" id="MobiDB-lite"/>
    </source>
</evidence>
<comment type="caution">
    <text evidence="2">The sequence shown here is derived from an EMBL/GenBank/DDBJ whole genome shotgun (WGS) entry which is preliminary data.</text>
</comment>
<gene>
    <name evidence="2" type="ORF">IM725_18470</name>
</gene>
<protein>
    <submittedName>
        <fullName evidence="2">Uncharacterized protein</fullName>
    </submittedName>
</protein>
<proteinExistence type="predicted"/>
<dbReference type="Proteomes" id="UP000715965">
    <property type="component" value="Unassembled WGS sequence"/>
</dbReference>
<evidence type="ECO:0000313" key="3">
    <source>
        <dbReference type="Proteomes" id="UP000715965"/>
    </source>
</evidence>
<evidence type="ECO:0000313" key="2">
    <source>
        <dbReference type="EMBL" id="MBE7942557.1"/>
    </source>
</evidence>
<sequence>ARPRPAPAPQRLQGPVVDVPVAPGSREAQGAPTVAVPAPGGWGSAPTAPPAPVRPAPPPVVVSPYPPLPGPYAQPRRPSLADMANAQLRRGTPRDPLAANVEDAAVQDCLHAPDKPGVVGGLLNAPVVAARALSGRCPK</sequence>
<dbReference type="EMBL" id="JADDOJ010000108">
    <property type="protein sequence ID" value="MBE7942557.1"/>
    <property type="molecule type" value="Genomic_DNA"/>
</dbReference>
<name>A0ABR9SLC4_9BURK</name>
<feature type="compositionally biased region" description="Pro residues" evidence="1">
    <location>
        <begin position="47"/>
        <end position="72"/>
    </location>
</feature>
<accession>A0ABR9SLC4</accession>
<feature type="region of interest" description="Disordered" evidence="1">
    <location>
        <begin position="1"/>
        <end position="96"/>
    </location>
</feature>
<keyword evidence="3" id="KW-1185">Reference proteome</keyword>
<feature type="non-terminal residue" evidence="2">
    <location>
        <position position="1"/>
    </location>
</feature>